<evidence type="ECO:0000313" key="3">
    <source>
        <dbReference type="Proteomes" id="UP001198182"/>
    </source>
</evidence>
<dbReference type="InterPro" id="IPR052199">
    <property type="entry name" value="MIPS"/>
</dbReference>
<proteinExistence type="predicted"/>
<sequence>MNEIRVAIAGVGNCASNLIQGIEYYSKHHNSTNGLMHRKMGKYDITDIHVVAAFDISDAKVGKDLSEAIFCPPNCTQHIVDVKKMGVIVQKGPVLDGWGSHFSEFFSVSNESEVDVGAVLKERRVDVLVIMIPTGSKEACYEYIKAAFLNGVSVVNGIPVLASHDNDIIQLAKDCKVSIVGDDFKSQIGGTILHHALLSLLQERGVDVKETYQLNYAGNMDFLNLVTERGRSKHESKKRGISAGYNDQLNIDVNVSYLENQRDNKTCQIWISGTNFGGCDVSLECKLTVVDSANSSGVVCDAIRCSAIAKEKKIYGRLEGPSAYYMKSPYRQITDTDARRMIEQLIQNEN</sequence>
<dbReference type="PANTHER" id="PTHR43125">
    <property type="entry name" value="INOSITOL-3-PHOSPHATE SYNTHASE"/>
    <property type="match status" value="1"/>
</dbReference>
<accession>A0AAE3JGJ1</accession>
<dbReference type="Gene3D" id="3.40.50.720">
    <property type="entry name" value="NAD(P)-binding Rossmann-like Domain"/>
    <property type="match status" value="1"/>
</dbReference>
<dbReference type="EMBL" id="JAJEQR010000040">
    <property type="protein sequence ID" value="MCC2231832.1"/>
    <property type="molecule type" value="Genomic_DNA"/>
</dbReference>
<dbReference type="InterPro" id="IPR036291">
    <property type="entry name" value="NAD(P)-bd_dom_sf"/>
</dbReference>
<evidence type="ECO:0000259" key="1">
    <source>
        <dbReference type="Pfam" id="PF01658"/>
    </source>
</evidence>
<dbReference type="SUPFAM" id="SSF51735">
    <property type="entry name" value="NAD(P)-binding Rossmann-fold domains"/>
    <property type="match status" value="1"/>
</dbReference>
<dbReference type="Proteomes" id="UP001198182">
    <property type="component" value="Unassembled WGS sequence"/>
</dbReference>
<dbReference type="GO" id="GO:0004512">
    <property type="term" value="F:inositol-3-phosphate synthase activity"/>
    <property type="evidence" value="ECO:0007669"/>
    <property type="project" value="TreeGrafter"/>
</dbReference>
<dbReference type="Gene3D" id="3.30.360.10">
    <property type="entry name" value="Dihydrodipicolinate Reductase, domain 2"/>
    <property type="match status" value="1"/>
</dbReference>
<comment type="caution">
    <text evidence="2">The sequence shown here is derived from an EMBL/GenBank/DDBJ whole genome shotgun (WGS) entry which is preliminary data.</text>
</comment>
<dbReference type="GO" id="GO:0006021">
    <property type="term" value="P:inositol biosynthetic process"/>
    <property type="evidence" value="ECO:0007669"/>
    <property type="project" value="TreeGrafter"/>
</dbReference>
<evidence type="ECO:0000313" key="2">
    <source>
        <dbReference type="EMBL" id="MCC2231832.1"/>
    </source>
</evidence>
<gene>
    <name evidence="2" type="ORF">LKD81_12635</name>
</gene>
<protein>
    <submittedName>
        <fullName evidence="2">Myo-inositol-1-phosphate synthase</fullName>
    </submittedName>
</protein>
<name>A0AAE3JGJ1_9FIRM</name>
<reference evidence="2" key="1">
    <citation type="submission" date="2021-10" db="EMBL/GenBank/DDBJ databases">
        <title>Anaerobic single-cell dispensing facilitates the cultivation of human gut bacteria.</title>
        <authorList>
            <person name="Afrizal A."/>
        </authorList>
    </citation>
    <scope>NUCLEOTIDE SEQUENCE</scope>
    <source>
        <strain evidence="2">CLA-AA-H215</strain>
    </source>
</reference>
<dbReference type="Pfam" id="PF01658">
    <property type="entry name" value="Inos-1-P_synth"/>
    <property type="match status" value="1"/>
</dbReference>
<dbReference type="InterPro" id="IPR013021">
    <property type="entry name" value="Myo-inos-1-P_Synthase_GAPDH"/>
</dbReference>
<feature type="domain" description="Myo-inositol-1-phosphate synthase GAPDH-like" evidence="1">
    <location>
        <begin position="189"/>
        <end position="292"/>
    </location>
</feature>
<dbReference type="PANTHER" id="PTHR43125:SF1">
    <property type="entry name" value="INOSITOL-3-PHOSPHATE SYNTHASE"/>
    <property type="match status" value="1"/>
</dbReference>
<dbReference type="SUPFAM" id="SSF55347">
    <property type="entry name" value="Glyceraldehyde-3-phosphate dehydrogenase-like, C-terminal domain"/>
    <property type="match status" value="1"/>
</dbReference>
<dbReference type="AlphaFoldDB" id="A0AAE3JGJ1"/>
<dbReference type="RefSeq" id="WP_308454317.1">
    <property type="nucleotide sequence ID" value="NZ_JAJEQR010000040.1"/>
</dbReference>
<organism evidence="2 3">
    <name type="scientific">Hominifimenecus microfluidus</name>
    <dbReference type="NCBI Taxonomy" id="2885348"/>
    <lineage>
        <taxon>Bacteria</taxon>
        <taxon>Bacillati</taxon>
        <taxon>Bacillota</taxon>
        <taxon>Clostridia</taxon>
        <taxon>Lachnospirales</taxon>
        <taxon>Lachnospiraceae</taxon>
        <taxon>Hominifimenecus</taxon>
    </lineage>
</organism>
<keyword evidence="3" id="KW-1185">Reference proteome</keyword>